<protein>
    <submittedName>
        <fullName evidence="1">Uncharacterized protein</fullName>
    </submittedName>
</protein>
<name>A0A919CU12_9ACTN</name>
<accession>A0A919CU12</accession>
<organism evidence="1 2">
    <name type="scientific">Streptomyces naganishii JCM 4654</name>
    <dbReference type="NCBI Taxonomy" id="1306179"/>
    <lineage>
        <taxon>Bacteria</taxon>
        <taxon>Bacillati</taxon>
        <taxon>Actinomycetota</taxon>
        <taxon>Actinomycetes</taxon>
        <taxon>Kitasatosporales</taxon>
        <taxon>Streptomycetaceae</taxon>
        <taxon>Streptomyces</taxon>
    </lineage>
</organism>
<dbReference type="Proteomes" id="UP000608955">
    <property type="component" value="Unassembled WGS sequence"/>
</dbReference>
<dbReference type="RefSeq" id="WP_190176986.1">
    <property type="nucleotide sequence ID" value="NZ_BMVF01000003.1"/>
</dbReference>
<dbReference type="AlphaFoldDB" id="A0A919CU12"/>
<comment type="caution">
    <text evidence="1">The sequence shown here is derived from an EMBL/GenBank/DDBJ whole genome shotgun (WGS) entry which is preliminary data.</text>
</comment>
<evidence type="ECO:0000313" key="2">
    <source>
        <dbReference type="Proteomes" id="UP000608955"/>
    </source>
</evidence>
<reference evidence="1" key="1">
    <citation type="journal article" date="2014" name="Int. J. Syst. Evol. Microbiol.">
        <title>Complete genome sequence of Corynebacterium casei LMG S-19264T (=DSM 44701T), isolated from a smear-ripened cheese.</title>
        <authorList>
            <consortium name="US DOE Joint Genome Institute (JGI-PGF)"/>
            <person name="Walter F."/>
            <person name="Albersmeier A."/>
            <person name="Kalinowski J."/>
            <person name="Ruckert C."/>
        </authorList>
    </citation>
    <scope>NUCLEOTIDE SEQUENCE</scope>
    <source>
        <strain evidence="1">JCM 4654</strain>
    </source>
</reference>
<sequence length="185" mass="20724">MAHRDYVRPDTGASAREPGRVVRDRGWARHLHTSVRCSGALLVLLLGIDWGTGELTWWRGALWLTLAALLFVVLCPPRVSAGEGWFDTRSLLCRRRVRTDLLVSVRVPDGVSRRLVLRDALGGRVEIDPAVLVDNPELWHRLDEDARRSAAGGLLRYGTQELREVSERVDRETALAVFRASGLEP</sequence>
<dbReference type="EMBL" id="BMVF01000003">
    <property type="protein sequence ID" value="GHD86678.1"/>
    <property type="molecule type" value="Genomic_DNA"/>
</dbReference>
<proteinExistence type="predicted"/>
<evidence type="ECO:0000313" key="1">
    <source>
        <dbReference type="EMBL" id="GHD86678.1"/>
    </source>
</evidence>
<keyword evidence="2" id="KW-1185">Reference proteome</keyword>
<gene>
    <name evidence="1" type="ORF">GCM10010508_15730</name>
</gene>
<reference evidence="1" key="2">
    <citation type="submission" date="2020-09" db="EMBL/GenBank/DDBJ databases">
        <authorList>
            <person name="Sun Q."/>
            <person name="Ohkuma M."/>
        </authorList>
    </citation>
    <scope>NUCLEOTIDE SEQUENCE</scope>
    <source>
        <strain evidence="1">JCM 4654</strain>
    </source>
</reference>